<dbReference type="FunFam" id="3.40.309.10:FF:000009">
    <property type="entry name" value="Aldehyde dehydrogenase A"/>
    <property type="match status" value="1"/>
</dbReference>
<dbReference type="Gene3D" id="3.40.605.10">
    <property type="entry name" value="Aldehyde Dehydrogenase, Chain A, domain 1"/>
    <property type="match status" value="1"/>
</dbReference>
<dbReference type="Pfam" id="PF00171">
    <property type="entry name" value="Aldedh"/>
    <property type="match status" value="1"/>
</dbReference>
<evidence type="ECO:0000259" key="7">
    <source>
        <dbReference type="Pfam" id="PF00171"/>
    </source>
</evidence>
<dbReference type="InterPro" id="IPR015590">
    <property type="entry name" value="Aldehyde_DH_dom"/>
</dbReference>
<dbReference type="AlphaFoldDB" id="A0A9P4NG37"/>
<evidence type="ECO:0000313" key="8">
    <source>
        <dbReference type="EMBL" id="KAF2420191.1"/>
    </source>
</evidence>
<evidence type="ECO:0000313" key="9">
    <source>
        <dbReference type="Proteomes" id="UP000800235"/>
    </source>
</evidence>
<organism evidence="8 9">
    <name type="scientific">Tothia fuscella</name>
    <dbReference type="NCBI Taxonomy" id="1048955"/>
    <lineage>
        <taxon>Eukaryota</taxon>
        <taxon>Fungi</taxon>
        <taxon>Dikarya</taxon>
        <taxon>Ascomycota</taxon>
        <taxon>Pezizomycotina</taxon>
        <taxon>Dothideomycetes</taxon>
        <taxon>Pleosporomycetidae</taxon>
        <taxon>Venturiales</taxon>
        <taxon>Cylindrosympodiaceae</taxon>
        <taxon>Tothia</taxon>
    </lineage>
</organism>
<dbReference type="OrthoDB" id="310895at2759"/>
<dbReference type="InterPro" id="IPR016161">
    <property type="entry name" value="Ald_DH/histidinol_DH"/>
</dbReference>
<dbReference type="InterPro" id="IPR016160">
    <property type="entry name" value="Ald_DH_CS_CYS"/>
</dbReference>
<dbReference type="PROSITE" id="PS00687">
    <property type="entry name" value="ALDEHYDE_DEHYDR_GLU"/>
    <property type="match status" value="1"/>
</dbReference>
<dbReference type="EC" id="1.2.1.3" evidence="3"/>
<evidence type="ECO:0000256" key="1">
    <source>
        <dbReference type="ARBA" id="ARBA00009986"/>
    </source>
</evidence>
<dbReference type="InterPro" id="IPR029510">
    <property type="entry name" value="Ald_DH_CS_GLU"/>
</dbReference>
<dbReference type="SUPFAM" id="SSF53720">
    <property type="entry name" value="ALDH-like"/>
    <property type="match status" value="1"/>
</dbReference>
<evidence type="ECO:0000256" key="3">
    <source>
        <dbReference type="ARBA" id="ARBA00024226"/>
    </source>
</evidence>
<dbReference type="PANTHER" id="PTHR11699">
    <property type="entry name" value="ALDEHYDE DEHYDROGENASE-RELATED"/>
    <property type="match status" value="1"/>
</dbReference>
<keyword evidence="9" id="KW-1185">Reference proteome</keyword>
<comment type="catalytic activity">
    <reaction evidence="4">
        <text>an aldehyde + NAD(+) + H2O = a carboxylate + NADH + 2 H(+)</text>
        <dbReference type="Rhea" id="RHEA:16185"/>
        <dbReference type="ChEBI" id="CHEBI:15377"/>
        <dbReference type="ChEBI" id="CHEBI:15378"/>
        <dbReference type="ChEBI" id="CHEBI:17478"/>
        <dbReference type="ChEBI" id="CHEBI:29067"/>
        <dbReference type="ChEBI" id="CHEBI:57540"/>
        <dbReference type="ChEBI" id="CHEBI:57945"/>
        <dbReference type="EC" id="1.2.1.3"/>
    </reaction>
</comment>
<dbReference type="InterPro" id="IPR016163">
    <property type="entry name" value="Ald_DH_C"/>
</dbReference>
<dbReference type="Gene3D" id="3.40.309.10">
    <property type="entry name" value="Aldehyde Dehydrogenase, Chain A, domain 2"/>
    <property type="match status" value="1"/>
</dbReference>
<evidence type="ECO:0000256" key="5">
    <source>
        <dbReference type="PROSITE-ProRule" id="PRU10007"/>
    </source>
</evidence>
<dbReference type="FunFam" id="3.40.605.10:FF:000007">
    <property type="entry name" value="NAD/NADP-dependent betaine aldehyde dehydrogenase"/>
    <property type="match status" value="1"/>
</dbReference>
<dbReference type="InterPro" id="IPR016162">
    <property type="entry name" value="Ald_DH_N"/>
</dbReference>
<dbReference type="CDD" id="cd07106">
    <property type="entry name" value="ALDH_AldA-AAD23400"/>
    <property type="match status" value="1"/>
</dbReference>
<name>A0A9P4NG37_9PEZI</name>
<protein>
    <recommendedName>
        <fullName evidence="3">aldehyde dehydrogenase (NAD(+))</fullName>
        <ecNumber evidence="3">1.2.1.3</ecNumber>
    </recommendedName>
</protein>
<dbReference type="PROSITE" id="PS00070">
    <property type="entry name" value="ALDEHYDE_DEHYDR_CYS"/>
    <property type="match status" value="1"/>
</dbReference>
<sequence>MTTNGTKSNGHTALDFKSFSNTINGKLVGTKKTQHNINPSTLEANPEVPIVSEEEVNEAVNYAIAAGEKWAEVPVKERQAAVVKFADALASYKDDFASMLTKEQGKPLMFAKMEVDSGVQWLKTQAAIEFPEETVEESDERVVVTRYTALGVAVAIVPWNFPIQLACGKIAPALIAGNALILKPSPFTPYCGLKLGELAQHFFPPGVVQALSGDDSLGPILTAHPGIDKVSFTGSTATGKRVMESCSKTLKRVTLELGGKDPAIICSDVDIKATAPKIAQLALLNSGQICIAIKRIYIHASIYDEFLAAMVEAVKSFAIGDGFKEGVYMGPIQNKMQFERVKGFLEELKEKKLDLAVGGDMKTVSDVGKGYFVTPTIVNNPPDDSRIVTEEPFGPIFPVLKWETEDEVVRRANDTLMGLGASVWTQNLETASRLAKKMKAGNVWVNTHLELQPNAAFGGHKQSGLGAEWGLQGLKSYCNAQTLYLRKK</sequence>
<evidence type="ECO:0000256" key="6">
    <source>
        <dbReference type="RuleBase" id="RU003345"/>
    </source>
</evidence>
<proteinExistence type="inferred from homology"/>
<comment type="similarity">
    <text evidence="1 6">Belongs to the aldehyde dehydrogenase family.</text>
</comment>
<keyword evidence="2 6" id="KW-0560">Oxidoreductase</keyword>
<dbReference type="EMBL" id="MU007112">
    <property type="protein sequence ID" value="KAF2420191.1"/>
    <property type="molecule type" value="Genomic_DNA"/>
</dbReference>
<dbReference type="InterPro" id="IPR044086">
    <property type="entry name" value="LUC3-like"/>
</dbReference>
<evidence type="ECO:0000256" key="2">
    <source>
        <dbReference type="ARBA" id="ARBA00023002"/>
    </source>
</evidence>
<feature type="domain" description="Aldehyde dehydrogenase" evidence="7">
    <location>
        <begin position="31"/>
        <end position="482"/>
    </location>
</feature>
<dbReference type="Proteomes" id="UP000800235">
    <property type="component" value="Unassembled WGS sequence"/>
</dbReference>
<evidence type="ECO:0000256" key="4">
    <source>
        <dbReference type="ARBA" id="ARBA00049194"/>
    </source>
</evidence>
<gene>
    <name evidence="8" type="ORF">EJ08DRAFT_642292</name>
</gene>
<dbReference type="GO" id="GO:0004029">
    <property type="term" value="F:aldehyde dehydrogenase (NAD+) activity"/>
    <property type="evidence" value="ECO:0007669"/>
    <property type="project" value="UniProtKB-EC"/>
</dbReference>
<feature type="active site" evidence="5">
    <location>
        <position position="256"/>
    </location>
</feature>
<comment type="caution">
    <text evidence="8">The sequence shown here is derived from an EMBL/GenBank/DDBJ whole genome shotgun (WGS) entry which is preliminary data.</text>
</comment>
<reference evidence="8" key="1">
    <citation type="journal article" date="2020" name="Stud. Mycol.">
        <title>101 Dothideomycetes genomes: a test case for predicting lifestyles and emergence of pathogens.</title>
        <authorList>
            <person name="Haridas S."/>
            <person name="Albert R."/>
            <person name="Binder M."/>
            <person name="Bloem J."/>
            <person name="Labutti K."/>
            <person name="Salamov A."/>
            <person name="Andreopoulos B."/>
            <person name="Baker S."/>
            <person name="Barry K."/>
            <person name="Bills G."/>
            <person name="Bluhm B."/>
            <person name="Cannon C."/>
            <person name="Castanera R."/>
            <person name="Culley D."/>
            <person name="Daum C."/>
            <person name="Ezra D."/>
            <person name="Gonzalez J."/>
            <person name="Henrissat B."/>
            <person name="Kuo A."/>
            <person name="Liang C."/>
            <person name="Lipzen A."/>
            <person name="Lutzoni F."/>
            <person name="Magnuson J."/>
            <person name="Mondo S."/>
            <person name="Nolan M."/>
            <person name="Ohm R."/>
            <person name="Pangilinan J."/>
            <person name="Park H.-J."/>
            <person name="Ramirez L."/>
            <person name="Alfaro M."/>
            <person name="Sun H."/>
            <person name="Tritt A."/>
            <person name="Yoshinaga Y."/>
            <person name="Zwiers L.-H."/>
            <person name="Turgeon B."/>
            <person name="Goodwin S."/>
            <person name="Spatafora J."/>
            <person name="Crous P."/>
            <person name="Grigoriev I."/>
        </authorList>
    </citation>
    <scope>NUCLEOTIDE SEQUENCE</scope>
    <source>
        <strain evidence="8">CBS 130266</strain>
    </source>
</reference>
<accession>A0A9P4NG37</accession>